<dbReference type="EMBL" id="UINC01036312">
    <property type="protein sequence ID" value="SVB30084.1"/>
    <property type="molecule type" value="Genomic_DNA"/>
</dbReference>
<gene>
    <name evidence="7" type="ORF">METZ01_LOCUS182938</name>
</gene>
<dbReference type="Pfam" id="PF00977">
    <property type="entry name" value="His_biosynth"/>
    <property type="match status" value="1"/>
</dbReference>
<dbReference type="EC" id="4.3.2.10" evidence="2"/>
<evidence type="ECO:0000256" key="4">
    <source>
        <dbReference type="ARBA" id="ARBA00023102"/>
    </source>
</evidence>
<dbReference type="InterPro" id="IPR050064">
    <property type="entry name" value="IGPS_HisA/HisF"/>
</dbReference>
<dbReference type="Gene3D" id="3.20.20.70">
    <property type="entry name" value="Aldolase class I"/>
    <property type="match status" value="1"/>
</dbReference>
<keyword evidence="5" id="KW-0456">Lyase</keyword>
<protein>
    <recommendedName>
        <fullName evidence="2">imidazole glycerol-phosphate synthase</fullName>
        <ecNumber evidence="2">4.3.2.10</ecNumber>
    </recommendedName>
</protein>
<organism evidence="7">
    <name type="scientific">marine metagenome</name>
    <dbReference type="NCBI Taxonomy" id="408172"/>
    <lineage>
        <taxon>unclassified sequences</taxon>
        <taxon>metagenomes</taxon>
        <taxon>ecological metagenomes</taxon>
    </lineage>
</organism>
<dbReference type="InterPro" id="IPR011060">
    <property type="entry name" value="RibuloseP-bd_barrel"/>
</dbReference>
<evidence type="ECO:0000256" key="3">
    <source>
        <dbReference type="ARBA" id="ARBA00022605"/>
    </source>
</evidence>
<sequence length="252" mass="27420">MFRPRIIPVLLLKGNALVKSKGFKDFRYIGDPINAVKVFNDLKADELVFLDIEATKEKRTISTELVRQVGEEANMPFAVGGGIKNLDEIQNIIAKGAEKVIINTCAVENPKFIREASDNFGSSTIVVCIDVKKKFFSGEVVWSNSGSKSSKYSPKDFAKLIEENGAGEIIIQSINKDGTMSGYDLDLVKEISTAVAIPVVALGGAGNLEHMIEAYKKGFASALAAGSLFVFQGPNKGVLINYIEKSDLSFFR</sequence>
<dbReference type="GO" id="GO:0000105">
    <property type="term" value="P:L-histidine biosynthetic process"/>
    <property type="evidence" value="ECO:0007669"/>
    <property type="project" value="UniProtKB-UniPathway"/>
</dbReference>
<evidence type="ECO:0000256" key="1">
    <source>
        <dbReference type="ARBA" id="ARBA00005091"/>
    </source>
</evidence>
<dbReference type="SUPFAM" id="SSF51366">
    <property type="entry name" value="Ribulose-phoshate binding barrel"/>
    <property type="match status" value="1"/>
</dbReference>
<evidence type="ECO:0000313" key="7">
    <source>
        <dbReference type="EMBL" id="SVB30084.1"/>
    </source>
</evidence>
<dbReference type="AlphaFoldDB" id="A0A382CW83"/>
<comment type="catalytic activity">
    <reaction evidence="6">
        <text>5-[(5-phospho-1-deoxy-D-ribulos-1-ylimino)methylamino]-1-(5-phospho-beta-D-ribosyl)imidazole-4-carboxamide + L-glutamine = D-erythro-1-(imidazol-4-yl)glycerol 3-phosphate + 5-amino-1-(5-phospho-beta-D-ribosyl)imidazole-4-carboxamide + L-glutamate + H(+)</text>
        <dbReference type="Rhea" id="RHEA:24793"/>
        <dbReference type="ChEBI" id="CHEBI:15378"/>
        <dbReference type="ChEBI" id="CHEBI:29985"/>
        <dbReference type="ChEBI" id="CHEBI:58278"/>
        <dbReference type="ChEBI" id="CHEBI:58359"/>
        <dbReference type="ChEBI" id="CHEBI:58475"/>
        <dbReference type="ChEBI" id="CHEBI:58525"/>
        <dbReference type="EC" id="4.3.2.10"/>
    </reaction>
</comment>
<dbReference type="InterPro" id="IPR004651">
    <property type="entry name" value="HisF"/>
</dbReference>
<accession>A0A382CW83</accession>
<dbReference type="InterPro" id="IPR013785">
    <property type="entry name" value="Aldolase_TIM"/>
</dbReference>
<comment type="pathway">
    <text evidence="1">Amino-acid biosynthesis; L-histidine biosynthesis; L-histidine from 5-phospho-alpha-D-ribose 1-diphosphate: step 5/9.</text>
</comment>
<dbReference type="NCBIfam" id="NF038364">
    <property type="entry name" value="AglZ_HisF2_fam"/>
    <property type="match status" value="1"/>
</dbReference>
<keyword evidence="4" id="KW-0368">Histidine biosynthesis</keyword>
<dbReference type="PANTHER" id="PTHR21235:SF2">
    <property type="entry name" value="IMIDAZOLE GLYCEROL PHOSPHATE SYNTHASE HISHF"/>
    <property type="match status" value="1"/>
</dbReference>
<dbReference type="InterPro" id="IPR006062">
    <property type="entry name" value="His_biosynth"/>
</dbReference>
<evidence type="ECO:0000256" key="5">
    <source>
        <dbReference type="ARBA" id="ARBA00023239"/>
    </source>
</evidence>
<name>A0A382CW83_9ZZZZ</name>
<dbReference type="GO" id="GO:0000107">
    <property type="term" value="F:imidazoleglycerol-phosphate synthase activity"/>
    <property type="evidence" value="ECO:0007669"/>
    <property type="project" value="InterPro"/>
</dbReference>
<proteinExistence type="predicted"/>
<keyword evidence="3" id="KW-0028">Amino-acid biosynthesis</keyword>
<evidence type="ECO:0000256" key="6">
    <source>
        <dbReference type="ARBA" id="ARBA00047838"/>
    </source>
</evidence>
<dbReference type="GO" id="GO:0016829">
    <property type="term" value="F:lyase activity"/>
    <property type="evidence" value="ECO:0007669"/>
    <property type="project" value="UniProtKB-KW"/>
</dbReference>
<dbReference type="CDD" id="cd04731">
    <property type="entry name" value="HisF"/>
    <property type="match status" value="1"/>
</dbReference>
<dbReference type="PANTHER" id="PTHR21235">
    <property type="entry name" value="IMIDAZOLE GLYCEROL PHOSPHATE SYNTHASE SUBUNIT HISF/H IGP SYNTHASE SUBUNIT HISF/H"/>
    <property type="match status" value="1"/>
</dbReference>
<evidence type="ECO:0000256" key="2">
    <source>
        <dbReference type="ARBA" id="ARBA00012809"/>
    </source>
</evidence>
<dbReference type="UniPathway" id="UPA00031">
    <property type="reaction ID" value="UER00010"/>
</dbReference>
<reference evidence="7" key="1">
    <citation type="submission" date="2018-05" db="EMBL/GenBank/DDBJ databases">
        <authorList>
            <person name="Lanie J.A."/>
            <person name="Ng W.-L."/>
            <person name="Kazmierczak K.M."/>
            <person name="Andrzejewski T.M."/>
            <person name="Davidsen T.M."/>
            <person name="Wayne K.J."/>
            <person name="Tettelin H."/>
            <person name="Glass J.I."/>
            <person name="Rusch D."/>
            <person name="Podicherti R."/>
            <person name="Tsui H.-C.T."/>
            <person name="Winkler M.E."/>
        </authorList>
    </citation>
    <scope>NUCLEOTIDE SEQUENCE</scope>
</reference>